<dbReference type="EMBL" id="CAJNNV010021498">
    <property type="protein sequence ID" value="CAE8607417.1"/>
    <property type="molecule type" value="Genomic_DNA"/>
</dbReference>
<keyword evidence="5" id="KW-0464">Manganese</keyword>
<feature type="non-terminal residue" evidence="8">
    <location>
        <position position="451"/>
    </location>
</feature>
<dbReference type="SUPFAM" id="SSF81606">
    <property type="entry name" value="PP2C-like"/>
    <property type="match status" value="1"/>
</dbReference>
<feature type="domain" description="PPM-type phosphatase" evidence="7">
    <location>
        <begin position="282"/>
        <end position="451"/>
    </location>
</feature>
<dbReference type="AlphaFoldDB" id="A0A813EZM5"/>
<dbReference type="InterPro" id="IPR036457">
    <property type="entry name" value="PPM-type-like_dom_sf"/>
</dbReference>
<comment type="caution">
    <text evidence="8">The sequence shown here is derived from an EMBL/GenBank/DDBJ whole genome shotgun (WGS) entry which is preliminary data.</text>
</comment>
<dbReference type="Pfam" id="PF00481">
    <property type="entry name" value="PP2C"/>
    <property type="match status" value="1"/>
</dbReference>
<dbReference type="InterPro" id="IPR001932">
    <property type="entry name" value="PPM-type_phosphatase-like_dom"/>
</dbReference>
<comment type="cofactor">
    <cofactor evidence="2">
        <name>Mg(2+)</name>
        <dbReference type="ChEBI" id="CHEBI:18420"/>
    </cofactor>
</comment>
<accession>A0A813EZM5</accession>
<dbReference type="Gene3D" id="3.60.40.10">
    <property type="entry name" value="PPM-type phosphatase domain"/>
    <property type="match status" value="1"/>
</dbReference>
<evidence type="ECO:0000256" key="4">
    <source>
        <dbReference type="ARBA" id="ARBA00013081"/>
    </source>
</evidence>
<protein>
    <recommendedName>
        <fullName evidence="4">protein-serine/threonine phosphatase</fullName>
        <ecNumber evidence="4">3.1.3.16</ecNumber>
    </recommendedName>
</protein>
<evidence type="ECO:0000256" key="5">
    <source>
        <dbReference type="ARBA" id="ARBA00023211"/>
    </source>
</evidence>
<evidence type="ECO:0000259" key="7">
    <source>
        <dbReference type="PROSITE" id="PS51746"/>
    </source>
</evidence>
<reference evidence="8" key="1">
    <citation type="submission" date="2021-02" db="EMBL/GenBank/DDBJ databases">
        <authorList>
            <person name="Dougan E. K."/>
            <person name="Rhodes N."/>
            <person name="Thang M."/>
            <person name="Chan C."/>
        </authorList>
    </citation>
    <scope>NUCLEOTIDE SEQUENCE</scope>
</reference>
<dbReference type="PROSITE" id="PS51746">
    <property type="entry name" value="PPM_2"/>
    <property type="match status" value="1"/>
</dbReference>
<proteinExistence type="inferred from homology"/>
<feature type="compositionally biased region" description="Low complexity" evidence="6">
    <location>
        <begin position="41"/>
        <end position="64"/>
    </location>
</feature>
<dbReference type="PANTHER" id="PTHR13832:SF565">
    <property type="entry name" value="AT28366P-RELATED"/>
    <property type="match status" value="1"/>
</dbReference>
<gene>
    <name evidence="8" type="ORF">PGLA1383_LOCUS25349</name>
</gene>
<feature type="region of interest" description="Disordered" evidence="6">
    <location>
        <begin position="41"/>
        <end position="118"/>
    </location>
</feature>
<dbReference type="Proteomes" id="UP000654075">
    <property type="component" value="Unassembled WGS sequence"/>
</dbReference>
<evidence type="ECO:0000313" key="9">
    <source>
        <dbReference type="Proteomes" id="UP000654075"/>
    </source>
</evidence>
<organism evidence="8 9">
    <name type="scientific">Polarella glacialis</name>
    <name type="common">Dinoflagellate</name>
    <dbReference type="NCBI Taxonomy" id="89957"/>
    <lineage>
        <taxon>Eukaryota</taxon>
        <taxon>Sar</taxon>
        <taxon>Alveolata</taxon>
        <taxon>Dinophyceae</taxon>
        <taxon>Suessiales</taxon>
        <taxon>Suessiaceae</taxon>
        <taxon>Polarella</taxon>
    </lineage>
</organism>
<dbReference type="EC" id="3.1.3.16" evidence="4"/>
<comment type="cofactor">
    <cofactor evidence="1">
        <name>Mn(2+)</name>
        <dbReference type="ChEBI" id="CHEBI:29035"/>
    </cofactor>
</comment>
<dbReference type="OrthoDB" id="10264738at2759"/>
<keyword evidence="9" id="KW-1185">Reference proteome</keyword>
<feature type="compositionally biased region" description="Low complexity" evidence="6">
    <location>
        <begin position="76"/>
        <end position="90"/>
    </location>
</feature>
<name>A0A813EZM5_POLGL</name>
<sequence>MSPNALQLIPTRFSASLRSGWLVFVALLGLSAVRRWLLSQASAQRPGSRPSRSGAPPSGGTRSFQGGGGGGGGGASSASRGRVPSSTGRPASPPSRGRPPSGGAAHRGAPEAPFAGPASEAELGPWHFNGHRRWLWMHDGLKANGWIELGASGTLQTSFGGGGTGSWERRSTGELLVSFGRCLHVLELLQQPEEAVPMFCMRERTMKDGSQSRGGAGRTKGRLVSMTWVPSLGGPDTALEMIYGLDREPAIRQDAGKGRMGAILSEPVTAMVVERCTCAHWASAVVTMQGWRRSHEDAHILSECSEGSSGVFAVLDGHGGQTAAEEGAVLLKARLEQLVKRGVLNADDAARQMEDLFIQCDVRLRAHLGAEDRSGSTVVCGVVTMPKPNEYCVHLAHAGDSRAVLCSGGRLVCTEDHKPNREDEQRRIEAAGGTVSQGPLGGGPMRVDGAL</sequence>
<dbReference type="GO" id="GO:0004722">
    <property type="term" value="F:protein serine/threonine phosphatase activity"/>
    <property type="evidence" value="ECO:0007669"/>
    <property type="project" value="UniProtKB-EC"/>
</dbReference>
<dbReference type="CDD" id="cd00143">
    <property type="entry name" value="PP2Cc"/>
    <property type="match status" value="1"/>
</dbReference>
<comment type="similarity">
    <text evidence="3">Belongs to the PP2C family.</text>
</comment>
<evidence type="ECO:0000256" key="1">
    <source>
        <dbReference type="ARBA" id="ARBA00001936"/>
    </source>
</evidence>
<evidence type="ECO:0000256" key="3">
    <source>
        <dbReference type="ARBA" id="ARBA00006702"/>
    </source>
</evidence>
<evidence type="ECO:0000256" key="6">
    <source>
        <dbReference type="SAM" id="MobiDB-lite"/>
    </source>
</evidence>
<evidence type="ECO:0000256" key="2">
    <source>
        <dbReference type="ARBA" id="ARBA00001946"/>
    </source>
</evidence>
<dbReference type="SMART" id="SM00332">
    <property type="entry name" value="PP2Cc"/>
    <property type="match status" value="1"/>
</dbReference>
<feature type="compositionally biased region" description="Gly residues" evidence="6">
    <location>
        <begin position="65"/>
        <end position="75"/>
    </location>
</feature>
<evidence type="ECO:0000313" key="8">
    <source>
        <dbReference type="EMBL" id="CAE8607417.1"/>
    </source>
</evidence>
<dbReference type="InterPro" id="IPR015655">
    <property type="entry name" value="PP2C"/>
</dbReference>
<dbReference type="PANTHER" id="PTHR13832">
    <property type="entry name" value="PROTEIN PHOSPHATASE 2C"/>
    <property type="match status" value="1"/>
</dbReference>